<evidence type="ECO:0000313" key="2">
    <source>
        <dbReference type="Proteomes" id="UP000257200"/>
    </source>
</evidence>
<dbReference type="Proteomes" id="UP000257200">
    <property type="component" value="Unplaced"/>
</dbReference>
<dbReference type="GeneTree" id="ENSGT01110000267946"/>
<dbReference type="SUPFAM" id="SSF56219">
    <property type="entry name" value="DNase I-like"/>
    <property type="match status" value="1"/>
</dbReference>
<dbReference type="InterPro" id="IPR036691">
    <property type="entry name" value="Endo/exonu/phosph_ase_sf"/>
</dbReference>
<name>A0A3Q1EPR8_9TELE</name>
<keyword evidence="2" id="KW-1185">Reference proteome</keyword>
<proteinExistence type="predicted"/>
<organism evidence="1 2">
    <name type="scientific">Acanthochromis polyacanthus</name>
    <name type="common">spiny chromis</name>
    <dbReference type="NCBI Taxonomy" id="80966"/>
    <lineage>
        <taxon>Eukaryota</taxon>
        <taxon>Metazoa</taxon>
        <taxon>Chordata</taxon>
        <taxon>Craniata</taxon>
        <taxon>Vertebrata</taxon>
        <taxon>Euteleostomi</taxon>
        <taxon>Actinopterygii</taxon>
        <taxon>Neopterygii</taxon>
        <taxon>Teleostei</taxon>
        <taxon>Neoteleostei</taxon>
        <taxon>Acanthomorphata</taxon>
        <taxon>Ovalentaria</taxon>
        <taxon>Pomacentridae</taxon>
        <taxon>Acanthochromis</taxon>
    </lineage>
</organism>
<evidence type="ECO:0008006" key="3">
    <source>
        <dbReference type="Google" id="ProtNLM"/>
    </source>
</evidence>
<dbReference type="Gene3D" id="3.60.10.10">
    <property type="entry name" value="Endonuclease/exonuclease/phosphatase"/>
    <property type="match status" value="1"/>
</dbReference>
<dbReference type="Ensembl" id="ENSAPOT00000007518.1">
    <property type="protein sequence ID" value="ENSAPOP00000005929.1"/>
    <property type="gene ID" value="ENSAPOG00000007694.1"/>
</dbReference>
<sequence>MESLPFFNRGVMILFRKNIEYTLHSFNKDNQGRWIVIEVTINNLHIIIANIYAPNEDSPEFFRELNICLNSIKVDQIIVTGDFNTILDINKDRRSLQKSNNHPQKAVAAMHCRWSALRIGRQCIHPVPACHSESLNQCGRFGLTMLFPFPGANCFLY</sequence>
<dbReference type="AlphaFoldDB" id="A0A3Q1EPR8"/>
<reference evidence="1" key="1">
    <citation type="submission" date="2025-08" db="UniProtKB">
        <authorList>
            <consortium name="Ensembl"/>
        </authorList>
    </citation>
    <scope>IDENTIFICATION</scope>
</reference>
<protein>
    <recommendedName>
        <fullName evidence="3">Endonuclease/exonuclease/phosphatase domain-containing protein</fullName>
    </recommendedName>
</protein>
<dbReference type="STRING" id="80966.ENSAPOP00000005929"/>
<reference evidence="1" key="2">
    <citation type="submission" date="2025-09" db="UniProtKB">
        <authorList>
            <consortium name="Ensembl"/>
        </authorList>
    </citation>
    <scope>IDENTIFICATION</scope>
</reference>
<evidence type="ECO:0000313" key="1">
    <source>
        <dbReference type="Ensembl" id="ENSAPOP00000005929.1"/>
    </source>
</evidence>
<dbReference type="InParanoid" id="A0A3Q1EPR8"/>
<accession>A0A3Q1EPR8</accession>